<feature type="domain" description="O-antigen ligase-related" evidence="7">
    <location>
        <begin position="679"/>
        <end position="821"/>
    </location>
</feature>
<feature type="transmembrane region" description="Helical" evidence="6">
    <location>
        <begin position="681"/>
        <end position="704"/>
    </location>
</feature>
<feature type="transmembrane region" description="Helical" evidence="6">
    <location>
        <begin position="354"/>
        <end position="376"/>
    </location>
</feature>
<feature type="transmembrane region" description="Helical" evidence="6">
    <location>
        <begin position="716"/>
        <end position="737"/>
    </location>
</feature>
<evidence type="ECO:0000256" key="2">
    <source>
        <dbReference type="ARBA" id="ARBA00022475"/>
    </source>
</evidence>
<feature type="transmembrane region" description="Helical" evidence="6">
    <location>
        <begin position="643"/>
        <end position="661"/>
    </location>
</feature>
<evidence type="ECO:0000256" key="5">
    <source>
        <dbReference type="ARBA" id="ARBA00023136"/>
    </source>
</evidence>
<sequence>MEGMRARLPGVSPAAVGGTLAARLLATAMSFAAGVVSARGLGVQGRGVLAVMVAAPTVLSIVAVLGMDNANARFAGISHTAFRQIVRWSLVFSLVCGSALAALWLLVGRWCPVVLLAVPLRLAVLSAALCPVTLLTTLLGTAEIGRGRVTTYNLATAVPSACYLAGVVGLLATDSLTVGTCFLSVLVGQSVGAVVLLAASTARVHPDGESVPVRRFGGFAVKAYLPNVLHYGMLRLDVPVIQLLAGAGAVALYAVSLPVAESLSLLPTAVALVLFPRVTSGAVDARAATRIAGSVFAATALLALVAAVGVPALIPAIYGRPYAGAAWVVWAMLPGLVLFAAGRSLQAYLAATDLLRPVITATGVGAALNLALLGVLTPRYGAAGAAGADSAGYLVFALLVGLGVRRSTRAGRRGERGVADPAIRGMAQLGAQRWFVPVRRAWAATDSRSILLLVLALPAATAAGLIAAGSGPAVVGAGLGVAVLVCLLVPDVGLYALALVIPLSQSQAGASLVTPKRLVALLAVCLLSRAVSGRGLARPRLAGVLMTAGTVGCLVAASAVMGGSDAGGTRHWQYLLLVSGPLLLVPLLATPGVVLDRVLLVFCCGCAALAVMEIVQAGAVFARNADQAPSDVAVLAITQPGTANHNAVGALLVMATAVLLARTRTARAGLSRLACWGGVLALTVGVAYSLSRAAYLAGVVVFAIHAFRRPLRGLPAVVFGAACLAPLVPAAIAARFASVLGGDTLDADSAVRLDLWSSALRMFDAHPVFGVGYLNFAGLLPLYYRATGDYNAMFLQFPLLEFAHNTYLTVLSQTGLLGAAGVGLLIALGVRRAWSALRSREPAERTAGEAAALALAGAGVCSAFGEVLLVPPLLAGLLLIVLAAGRAPERGAAVAAAPTAEPVPVPLLVGR</sequence>
<feature type="transmembrane region" description="Helical" evidence="6">
    <location>
        <begin position="113"/>
        <end position="139"/>
    </location>
</feature>
<evidence type="ECO:0000256" key="6">
    <source>
        <dbReference type="SAM" id="Phobius"/>
    </source>
</evidence>
<comment type="subcellular location">
    <subcellularLocation>
        <location evidence="1">Cell membrane</location>
        <topology evidence="1">Multi-pass membrane protein</topology>
    </subcellularLocation>
</comment>
<evidence type="ECO:0000256" key="1">
    <source>
        <dbReference type="ARBA" id="ARBA00004651"/>
    </source>
</evidence>
<dbReference type="PANTHER" id="PTHR30250:SF11">
    <property type="entry name" value="O-ANTIGEN TRANSPORTER-RELATED"/>
    <property type="match status" value="1"/>
</dbReference>
<keyword evidence="4 6" id="KW-1133">Transmembrane helix</keyword>
<organism evidence="8 9">
    <name type="scientific">Streptacidiphilus pinicola</name>
    <dbReference type="NCBI Taxonomy" id="2219663"/>
    <lineage>
        <taxon>Bacteria</taxon>
        <taxon>Bacillati</taxon>
        <taxon>Actinomycetota</taxon>
        <taxon>Actinomycetes</taxon>
        <taxon>Kitasatosporales</taxon>
        <taxon>Streptomycetaceae</taxon>
        <taxon>Streptacidiphilus</taxon>
    </lineage>
</organism>
<feature type="transmembrane region" description="Helical" evidence="6">
    <location>
        <begin position="574"/>
        <end position="593"/>
    </location>
</feature>
<accession>A0A2X0IQD2</accession>
<dbReference type="Proteomes" id="UP000248889">
    <property type="component" value="Unassembled WGS sequence"/>
</dbReference>
<evidence type="ECO:0000313" key="8">
    <source>
        <dbReference type="EMBL" id="RAG85763.1"/>
    </source>
</evidence>
<evidence type="ECO:0000256" key="4">
    <source>
        <dbReference type="ARBA" id="ARBA00022989"/>
    </source>
</evidence>
<dbReference type="InterPro" id="IPR007016">
    <property type="entry name" value="O-antigen_ligase-rel_domated"/>
</dbReference>
<feature type="transmembrane region" description="Helical" evidence="6">
    <location>
        <begin position="88"/>
        <end position="107"/>
    </location>
</feature>
<dbReference type="Pfam" id="PF04932">
    <property type="entry name" value="Wzy_C"/>
    <property type="match status" value="1"/>
</dbReference>
<feature type="transmembrane region" description="Helical" evidence="6">
    <location>
        <begin position="599"/>
        <end position="622"/>
    </location>
</feature>
<keyword evidence="3 6" id="KW-0812">Transmembrane</keyword>
<comment type="caution">
    <text evidence="8">The sequence shown here is derived from an EMBL/GenBank/DDBJ whole genome shotgun (WGS) entry which is preliminary data.</text>
</comment>
<feature type="transmembrane region" description="Helical" evidence="6">
    <location>
        <begin position="543"/>
        <end position="562"/>
    </location>
</feature>
<feature type="transmembrane region" description="Helical" evidence="6">
    <location>
        <begin position="382"/>
        <end position="404"/>
    </location>
</feature>
<dbReference type="PANTHER" id="PTHR30250">
    <property type="entry name" value="PST FAMILY PREDICTED COLANIC ACID TRANSPORTER"/>
    <property type="match status" value="1"/>
</dbReference>
<dbReference type="GO" id="GO:0005886">
    <property type="term" value="C:plasma membrane"/>
    <property type="evidence" value="ECO:0007669"/>
    <property type="project" value="UniProtKB-SubCell"/>
</dbReference>
<reference evidence="8 9" key="1">
    <citation type="submission" date="2018-06" db="EMBL/GenBank/DDBJ databases">
        <title>Streptacidiphilus pinicola sp. nov., isolated from pine grove soil.</title>
        <authorList>
            <person name="Roh S.G."/>
            <person name="Park S."/>
            <person name="Kim M.-K."/>
            <person name="Yun B.-R."/>
            <person name="Park J."/>
            <person name="Kim M.J."/>
            <person name="Kim Y.S."/>
            <person name="Kim S.B."/>
        </authorList>
    </citation>
    <scope>NUCLEOTIDE SEQUENCE [LARGE SCALE GENOMIC DNA]</scope>
    <source>
        <strain evidence="8 9">MMS16-CNU450</strain>
    </source>
</reference>
<feature type="transmembrane region" description="Helical" evidence="6">
    <location>
        <begin position="449"/>
        <end position="468"/>
    </location>
</feature>
<feature type="transmembrane region" description="Helical" evidence="6">
    <location>
        <begin position="765"/>
        <end position="784"/>
    </location>
</feature>
<gene>
    <name evidence="8" type="ORF">DN069_09645</name>
</gene>
<evidence type="ECO:0000256" key="3">
    <source>
        <dbReference type="ARBA" id="ARBA00022692"/>
    </source>
</evidence>
<dbReference type="AlphaFoldDB" id="A0A2X0IQD2"/>
<feature type="transmembrane region" description="Helical" evidence="6">
    <location>
        <begin position="177"/>
        <end position="199"/>
    </location>
</feature>
<keyword evidence="5 6" id="KW-0472">Membrane</keyword>
<keyword evidence="2" id="KW-1003">Cell membrane</keyword>
<feature type="transmembrane region" description="Helical" evidence="6">
    <location>
        <begin position="324"/>
        <end position="342"/>
    </location>
</feature>
<feature type="transmembrane region" description="Helical" evidence="6">
    <location>
        <begin position="805"/>
        <end position="830"/>
    </location>
</feature>
<feature type="transmembrane region" description="Helical" evidence="6">
    <location>
        <begin position="474"/>
        <end position="497"/>
    </location>
</feature>
<name>A0A2X0IQD2_9ACTN</name>
<proteinExistence type="predicted"/>
<dbReference type="EMBL" id="QKYN01000037">
    <property type="protein sequence ID" value="RAG85763.1"/>
    <property type="molecule type" value="Genomic_DNA"/>
</dbReference>
<dbReference type="InterPro" id="IPR050833">
    <property type="entry name" value="Poly_Biosynth_Transport"/>
</dbReference>
<feature type="transmembrane region" description="Helical" evidence="6">
    <location>
        <begin position="850"/>
        <end position="883"/>
    </location>
</feature>
<feature type="transmembrane region" description="Helical" evidence="6">
    <location>
        <begin position="151"/>
        <end position="171"/>
    </location>
</feature>
<feature type="transmembrane region" description="Helical" evidence="6">
    <location>
        <begin position="295"/>
        <end position="318"/>
    </location>
</feature>
<keyword evidence="9" id="KW-1185">Reference proteome</keyword>
<protein>
    <recommendedName>
        <fullName evidence="7">O-antigen ligase-related domain-containing protein</fullName>
    </recommendedName>
</protein>
<evidence type="ECO:0000259" key="7">
    <source>
        <dbReference type="Pfam" id="PF04932"/>
    </source>
</evidence>
<evidence type="ECO:0000313" key="9">
    <source>
        <dbReference type="Proteomes" id="UP000248889"/>
    </source>
</evidence>
<feature type="transmembrane region" description="Helical" evidence="6">
    <location>
        <begin position="48"/>
        <end position="67"/>
    </location>
</feature>